<dbReference type="InterPro" id="IPR004401">
    <property type="entry name" value="YbaB/EbfC"/>
</dbReference>
<reference evidence="2 3" key="1">
    <citation type="submission" date="2020-08" db="EMBL/GenBank/DDBJ databases">
        <title>Sequencing the genomes of 1000 actinobacteria strains.</title>
        <authorList>
            <person name="Klenk H.-P."/>
        </authorList>
    </citation>
    <scope>NUCLEOTIDE SEQUENCE [LARGE SCALE GENOMIC DNA]</scope>
    <source>
        <strain evidence="2 3">DSM 45582</strain>
    </source>
</reference>
<dbReference type="Pfam" id="PF02575">
    <property type="entry name" value="YbaB_DNA_bd"/>
    <property type="match status" value="1"/>
</dbReference>
<sequence>MDQRWQLNEEDLEPEAARNSERSDSADDLLRGRDPAGVVTVHVTDTGEFRSVELASGWKGTTDPRSLSTHVVAAANDATMRAATAQAELVQSAPPEAPAKPVEGIAASDEPITAADAMQLINAVSADLEAFNQRMTDAVGAMVSGQSSGGHVRGTSKQGQILDLVIDATWCSAARNSEIERELADVLRVLRSKTSPGDVANGPQSPAISQLFALASDPQRFLRRLGFVTDPPKGP</sequence>
<dbReference type="Proteomes" id="UP000580474">
    <property type="component" value="Unassembled WGS sequence"/>
</dbReference>
<feature type="region of interest" description="Disordered" evidence="1">
    <location>
        <begin position="1"/>
        <end position="34"/>
    </location>
</feature>
<protein>
    <submittedName>
        <fullName evidence="2">DNA-binding protein YbaB</fullName>
    </submittedName>
</protein>
<dbReference type="GO" id="GO:0003677">
    <property type="term" value="F:DNA binding"/>
    <property type="evidence" value="ECO:0007669"/>
    <property type="project" value="UniProtKB-KW"/>
</dbReference>
<evidence type="ECO:0000313" key="2">
    <source>
        <dbReference type="EMBL" id="MBB5067368.1"/>
    </source>
</evidence>
<evidence type="ECO:0000256" key="1">
    <source>
        <dbReference type="SAM" id="MobiDB-lite"/>
    </source>
</evidence>
<dbReference type="EMBL" id="JACHIV010000001">
    <property type="protein sequence ID" value="MBB5067368.1"/>
    <property type="molecule type" value="Genomic_DNA"/>
</dbReference>
<evidence type="ECO:0000313" key="3">
    <source>
        <dbReference type="Proteomes" id="UP000580474"/>
    </source>
</evidence>
<dbReference type="RefSeq" id="WP_184476840.1">
    <property type="nucleotide sequence ID" value="NZ_JACHIV010000001.1"/>
</dbReference>
<accession>A0A840NAX2</accession>
<organism evidence="2 3">
    <name type="scientific">Saccharopolyspora gloriosae</name>
    <dbReference type="NCBI Taxonomy" id="455344"/>
    <lineage>
        <taxon>Bacteria</taxon>
        <taxon>Bacillati</taxon>
        <taxon>Actinomycetota</taxon>
        <taxon>Actinomycetes</taxon>
        <taxon>Pseudonocardiales</taxon>
        <taxon>Pseudonocardiaceae</taxon>
        <taxon>Saccharopolyspora</taxon>
    </lineage>
</organism>
<gene>
    <name evidence="2" type="ORF">BJ969_000456</name>
</gene>
<keyword evidence="3" id="KW-1185">Reference proteome</keyword>
<feature type="compositionally biased region" description="Basic and acidic residues" evidence="1">
    <location>
        <begin position="15"/>
        <end position="34"/>
    </location>
</feature>
<dbReference type="SUPFAM" id="SSF82607">
    <property type="entry name" value="YbaB-like"/>
    <property type="match status" value="1"/>
</dbReference>
<proteinExistence type="predicted"/>
<dbReference type="AlphaFoldDB" id="A0A840NAX2"/>
<name>A0A840NAX2_9PSEU</name>
<dbReference type="Gene3D" id="3.30.1310.10">
    <property type="entry name" value="Nucleoid-associated protein YbaB-like domain"/>
    <property type="match status" value="1"/>
</dbReference>
<comment type="caution">
    <text evidence="2">The sequence shown here is derived from an EMBL/GenBank/DDBJ whole genome shotgun (WGS) entry which is preliminary data.</text>
</comment>
<dbReference type="InterPro" id="IPR036894">
    <property type="entry name" value="YbaB-like_sf"/>
</dbReference>
<keyword evidence="2" id="KW-0238">DNA-binding</keyword>